<keyword evidence="2 4" id="KW-0238">DNA-binding</keyword>
<evidence type="ECO:0000256" key="4">
    <source>
        <dbReference type="PROSITE-ProRule" id="PRU00335"/>
    </source>
</evidence>
<feature type="DNA-binding region" description="H-T-H motif" evidence="4">
    <location>
        <begin position="32"/>
        <end position="51"/>
    </location>
</feature>
<protein>
    <submittedName>
        <fullName evidence="7">TetR/AcrR family transcriptional regulator</fullName>
    </submittedName>
</protein>
<evidence type="ECO:0000313" key="7">
    <source>
        <dbReference type="EMBL" id="MFC4060481.1"/>
    </source>
</evidence>
<dbReference type="PRINTS" id="PR00455">
    <property type="entry name" value="HTHTETR"/>
</dbReference>
<dbReference type="EMBL" id="JBHSBM010000023">
    <property type="protein sequence ID" value="MFC4060481.1"/>
    <property type="molecule type" value="Genomic_DNA"/>
</dbReference>
<reference evidence="8" key="1">
    <citation type="journal article" date="2019" name="Int. J. Syst. Evol. Microbiol.">
        <title>The Global Catalogue of Microorganisms (GCM) 10K type strain sequencing project: providing services to taxonomists for standard genome sequencing and annotation.</title>
        <authorList>
            <consortium name="The Broad Institute Genomics Platform"/>
            <consortium name="The Broad Institute Genome Sequencing Center for Infectious Disease"/>
            <person name="Wu L."/>
            <person name="Ma J."/>
        </authorList>
    </citation>
    <scope>NUCLEOTIDE SEQUENCE [LARGE SCALE GENOMIC DNA]</scope>
    <source>
        <strain evidence="8">TBRC 4489</strain>
    </source>
</reference>
<keyword evidence="3" id="KW-0804">Transcription</keyword>
<accession>A0ABV8IAN7</accession>
<dbReference type="Gene3D" id="1.10.10.60">
    <property type="entry name" value="Homeodomain-like"/>
    <property type="match status" value="1"/>
</dbReference>
<dbReference type="SUPFAM" id="SSF48498">
    <property type="entry name" value="Tetracyclin repressor-like, C-terminal domain"/>
    <property type="match status" value="1"/>
</dbReference>
<gene>
    <name evidence="7" type="ORF">ACFOWE_19425</name>
</gene>
<proteinExistence type="predicted"/>
<sequence length="225" mass="24439">MSVRRARAAETEAALKDAARRLFAERGYLNTKITDITAAAGRATGSFYDHFAGKEELLQALLRDMDAQADAEIAVRGHPADHDLTDRGQLRDHIAVAWSVFRDHLPVMVALLQSTMTEDLGSGRAWERLAGDTAVFRDHLEHLRERGHRLPGDPVLLGAAMGAMFSMLAYSLLTSGEKGPRITDDQVIDTLTDLLLHGLAGPPPGEDRSLPGTPSPSRGRSGRRG</sequence>
<dbReference type="Pfam" id="PF00440">
    <property type="entry name" value="TetR_N"/>
    <property type="match status" value="1"/>
</dbReference>
<evidence type="ECO:0000259" key="6">
    <source>
        <dbReference type="PROSITE" id="PS50977"/>
    </source>
</evidence>
<evidence type="ECO:0000313" key="8">
    <source>
        <dbReference type="Proteomes" id="UP001595850"/>
    </source>
</evidence>
<dbReference type="InterPro" id="IPR009057">
    <property type="entry name" value="Homeodomain-like_sf"/>
</dbReference>
<dbReference type="InterPro" id="IPR001647">
    <property type="entry name" value="HTH_TetR"/>
</dbReference>
<feature type="region of interest" description="Disordered" evidence="5">
    <location>
        <begin position="196"/>
        <end position="225"/>
    </location>
</feature>
<evidence type="ECO:0000256" key="5">
    <source>
        <dbReference type="SAM" id="MobiDB-lite"/>
    </source>
</evidence>
<dbReference type="InterPro" id="IPR036271">
    <property type="entry name" value="Tet_transcr_reg_TetR-rel_C_sf"/>
</dbReference>
<evidence type="ECO:0000256" key="1">
    <source>
        <dbReference type="ARBA" id="ARBA00023015"/>
    </source>
</evidence>
<dbReference type="PROSITE" id="PS50977">
    <property type="entry name" value="HTH_TETR_2"/>
    <property type="match status" value="1"/>
</dbReference>
<evidence type="ECO:0000256" key="3">
    <source>
        <dbReference type="ARBA" id="ARBA00023163"/>
    </source>
</evidence>
<keyword evidence="1" id="KW-0805">Transcription regulation</keyword>
<keyword evidence="8" id="KW-1185">Reference proteome</keyword>
<name>A0ABV8IAN7_9ACTN</name>
<dbReference type="Proteomes" id="UP001595850">
    <property type="component" value="Unassembled WGS sequence"/>
</dbReference>
<dbReference type="Gene3D" id="1.10.357.10">
    <property type="entry name" value="Tetracycline Repressor, domain 2"/>
    <property type="match status" value="1"/>
</dbReference>
<dbReference type="SUPFAM" id="SSF46689">
    <property type="entry name" value="Homeodomain-like"/>
    <property type="match status" value="1"/>
</dbReference>
<dbReference type="InterPro" id="IPR050109">
    <property type="entry name" value="HTH-type_TetR-like_transc_reg"/>
</dbReference>
<comment type="caution">
    <text evidence="7">The sequence shown here is derived from an EMBL/GenBank/DDBJ whole genome shotgun (WGS) entry which is preliminary data.</text>
</comment>
<dbReference type="PANTHER" id="PTHR30055:SF234">
    <property type="entry name" value="HTH-TYPE TRANSCRIPTIONAL REGULATOR BETI"/>
    <property type="match status" value="1"/>
</dbReference>
<dbReference type="RefSeq" id="WP_377289769.1">
    <property type="nucleotide sequence ID" value="NZ_JBHSBM010000023.1"/>
</dbReference>
<feature type="domain" description="HTH tetR-type" evidence="6">
    <location>
        <begin position="9"/>
        <end position="69"/>
    </location>
</feature>
<dbReference type="PANTHER" id="PTHR30055">
    <property type="entry name" value="HTH-TYPE TRANSCRIPTIONAL REGULATOR RUTR"/>
    <property type="match status" value="1"/>
</dbReference>
<organism evidence="7 8">
    <name type="scientific">Planomonospora corallina</name>
    <dbReference type="NCBI Taxonomy" id="1806052"/>
    <lineage>
        <taxon>Bacteria</taxon>
        <taxon>Bacillati</taxon>
        <taxon>Actinomycetota</taxon>
        <taxon>Actinomycetes</taxon>
        <taxon>Streptosporangiales</taxon>
        <taxon>Streptosporangiaceae</taxon>
        <taxon>Planomonospora</taxon>
    </lineage>
</organism>
<evidence type="ECO:0000256" key="2">
    <source>
        <dbReference type="ARBA" id="ARBA00023125"/>
    </source>
</evidence>
<feature type="compositionally biased region" description="Low complexity" evidence="5">
    <location>
        <begin position="210"/>
        <end position="219"/>
    </location>
</feature>